<dbReference type="Proteomes" id="UP001138672">
    <property type="component" value="Unassembled WGS sequence"/>
</dbReference>
<evidence type="ECO:0000313" key="2">
    <source>
        <dbReference type="EMBL" id="MDQ0336730.1"/>
    </source>
</evidence>
<comment type="caution">
    <text evidence="1">The sequence shown here is derived from an EMBL/GenBank/DDBJ whole genome shotgun (WGS) entry which is preliminary data.</text>
</comment>
<evidence type="ECO:0000313" key="3">
    <source>
        <dbReference type="Proteomes" id="UP001138672"/>
    </source>
</evidence>
<dbReference type="EMBL" id="JAUSUU010000010">
    <property type="protein sequence ID" value="MDQ0336730.1"/>
    <property type="molecule type" value="Genomic_DNA"/>
</dbReference>
<dbReference type="SUPFAM" id="SSF53756">
    <property type="entry name" value="UDP-Glycosyltransferase/glycogen phosphorylase"/>
    <property type="match status" value="1"/>
</dbReference>
<dbReference type="PANTHER" id="PTHR12526">
    <property type="entry name" value="GLYCOSYLTRANSFERASE"/>
    <property type="match status" value="1"/>
</dbReference>
<sequence length="421" mass="48050">MKILIVNTYDKGGAANACLRLHEGLLNENLNSKVLLKHKRKGVVNTFEYDLKNRTFISKGVQKILTLINIVFKKQRRKMLEERPNGLEMFSFPESRVDITKSELYKEADLINLHWVSDFVDYKSFFQKNTKPVVWTLHDMNPFTGGEHFEEIYFGMNNSGQPNLRVNNIKEKEIAEKHLSLKENVMKNVNNLTVVAPSMWLAEEAKQSSVFRNKDIYCIPYGINTDVYQPRNMEYSKSLFKVPMNKKVILFVSDSISKERKGFKYLSEAIKNIDRDDVILYAVGAKKSNDAHLNNVVYLGEIKDELMMSMIYSMADVFIMPSLMDNLPNTVLESLLCGTPVVGFPVGGVVDMISTGQNGILTDEISSVALRISIINILNSLTSFDRNKIRENAVAKYDLKVQAKAYLNLFNTILNTKKDKI</sequence>
<dbReference type="EMBL" id="JAGGJQ010000011">
    <property type="protein sequence ID" value="MBP1841348.1"/>
    <property type="molecule type" value="Genomic_DNA"/>
</dbReference>
<dbReference type="GO" id="GO:0016757">
    <property type="term" value="F:glycosyltransferase activity"/>
    <property type="evidence" value="ECO:0007669"/>
    <property type="project" value="TreeGrafter"/>
</dbReference>
<evidence type="ECO:0000313" key="4">
    <source>
        <dbReference type="Proteomes" id="UP001231587"/>
    </source>
</evidence>
<accession>A0A9X0YNV7</accession>
<name>A0A9X0YNV7_9FLAO</name>
<dbReference type="Gene3D" id="3.40.50.2000">
    <property type="entry name" value="Glycogen Phosphorylase B"/>
    <property type="match status" value="2"/>
</dbReference>
<dbReference type="RefSeq" id="WP_198151463.1">
    <property type="nucleotide sequence ID" value="NZ_JAGGJQ010000011.1"/>
</dbReference>
<evidence type="ECO:0000313" key="1">
    <source>
        <dbReference type="EMBL" id="MBP1841348.1"/>
    </source>
</evidence>
<dbReference type="Proteomes" id="UP001231587">
    <property type="component" value="Unassembled WGS sequence"/>
</dbReference>
<reference evidence="1" key="1">
    <citation type="submission" date="2021-03" db="EMBL/GenBank/DDBJ databases">
        <title>Genomic Encyclopedia of Type Strains, Phase IV (KMG-IV): sequencing the most valuable type-strain genomes for metagenomic binning, comparative biology and taxonomic classification.</title>
        <authorList>
            <person name="Goeker M."/>
        </authorList>
    </citation>
    <scope>NUCLEOTIDE SEQUENCE</scope>
    <source>
        <strain evidence="1">DSM 15523</strain>
        <strain evidence="2 4">DSM 16476</strain>
    </source>
</reference>
<gene>
    <name evidence="1" type="ORF">J2Z56_003282</name>
    <name evidence="2" type="ORF">J2Z57_003184</name>
</gene>
<dbReference type="PANTHER" id="PTHR12526:SF635">
    <property type="entry name" value="GLYCOSYL TRANSFERASE GROUP 1"/>
    <property type="match status" value="1"/>
</dbReference>
<organism evidence="1 3">
    <name type="scientific">Formosa algae</name>
    <dbReference type="NCBI Taxonomy" id="225843"/>
    <lineage>
        <taxon>Bacteria</taxon>
        <taxon>Pseudomonadati</taxon>
        <taxon>Bacteroidota</taxon>
        <taxon>Flavobacteriia</taxon>
        <taxon>Flavobacteriales</taxon>
        <taxon>Flavobacteriaceae</taxon>
        <taxon>Formosa</taxon>
    </lineage>
</organism>
<proteinExistence type="predicted"/>
<dbReference type="Pfam" id="PF13692">
    <property type="entry name" value="Glyco_trans_1_4"/>
    <property type="match status" value="1"/>
</dbReference>
<dbReference type="AlphaFoldDB" id="A0A9X0YNV7"/>
<protein>
    <submittedName>
        <fullName evidence="1">Glycosyltransferase involved in cell wall biosynthesis</fullName>
    </submittedName>
</protein>
<keyword evidence="4" id="KW-1185">Reference proteome</keyword>